<evidence type="ECO:0008006" key="4">
    <source>
        <dbReference type="Google" id="ProtNLM"/>
    </source>
</evidence>
<dbReference type="EMBL" id="JARYMX010000002">
    <property type="protein sequence ID" value="KAJ9560501.1"/>
    <property type="molecule type" value="Genomic_DNA"/>
</dbReference>
<dbReference type="InterPro" id="IPR051343">
    <property type="entry name" value="G-type_lectin_kinases/EP1-like"/>
</dbReference>
<protein>
    <recommendedName>
        <fullName evidence="4">Bulb-type lectin domain-containing protein</fullName>
    </recommendedName>
</protein>
<evidence type="ECO:0000313" key="3">
    <source>
        <dbReference type="Proteomes" id="UP001172457"/>
    </source>
</evidence>
<accession>A0AA38TS19</accession>
<dbReference type="Gene3D" id="2.90.10.10">
    <property type="entry name" value="Bulb-type lectin domain"/>
    <property type="match status" value="1"/>
</dbReference>
<evidence type="ECO:0000313" key="2">
    <source>
        <dbReference type="EMBL" id="KAJ9560501.1"/>
    </source>
</evidence>
<dbReference type="PANTHER" id="PTHR47976">
    <property type="entry name" value="G-TYPE LECTIN S-RECEPTOR-LIKE SERINE/THREONINE-PROTEIN KINASE SD2-5"/>
    <property type="match status" value="1"/>
</dbReference>
<name>A0AA38TS19_9ASTR</name>
<gene>
    <name evidence="2" type="ORF">OSB04_005661</name>
</gene>
<keyword evidence="1" id="KW-0732">Signal</keyword>
<proteinExistence type="predicted"/>
<sequence>MHSDELRPVKHMCTPTKSRSLWRNTCALRRTPFGETHQHSNKTYVHTTKHLCTTTTTASSSSSTIASAFVLPLDPFSIGFTPTRAAMEDAATRASMKDAAMRAPMKDATEQICWWWWWWKASNPVVVVVEGGDYGGSDCGGGGCLSQFFSFLVLSSSSFSYIPTRLFCNPMIIILQIFPTHGQLAPYSLHFQPIGITIRTFLLGATYGPKFACGIVCTAECTSYHFAVFIFNTYNSDFVRLLSFGKPIEIITSGATLNLTVASKLVLRDIDVSTVWTINNIEKFAVRVSLTYDRNLMLLDADGNVVWRSFDYQPHILLLGQKVFSRTQIDTSCVVNQLDCTKRYQNFQVDNKGWFVAVEANPQQRESYDIVTGNENSHARFLNDSLSFFGVSTEPTDPQFLTSILQALVVQFMKLMQNE</sequence>
<comment type="caution">
    <text evidence="2">The sequence shown here is derived from an EMBL/GenBank/DDBJ whole genome shotgun (WGS) entry which is preliminary data.</text>
</comment>
<reference evidence="2" key="1">
    <citation type="submission" date="2023-03" db="EMBL/GenBank/DDBJ databases">
        <title>Chromosome-scale reference genome and RAD-based genetic map of yellow starthistle (Centaurea solstitialis) reveal putative structural variation and QTLs associated with invader traits.</title>
        <authorList>
            <person name="Reatini B."/>
            <person name="Cang F.A."/>
            <person name="Jiang Q."/>
            <person name="Mckibben M.T.W."/>
            <person name="Barker M.S."/>
            <person name="Rieseberg L.H."/>
            <person name="Dlugosch K.M."/>
        </authorList>
    </citation>
    <scope>NUCLEOTIDE SEQUENCE</scope>
    <source>
        <strain evidence="2">CAN-66</strain>
        <tissue evidence="2">Leaf</tissue>
    </source>
</reference>
<dbReference type="SUPFAM" id="SSF51110">
    <property type="entry name" value="alpha-D-mannose-specific plant lectins"/>
    <property type="match status" value="1"/>
</dbReference>
<dbReference type="AlphaFoldDB" id="A0AA38TS19"/>
<keyword evidence="3" id="KW-1185">Reference proteome</keyword>
<dbReference type="PANTHER" id="PTHR47976:SF30">
    <property type="entry name" value="RECEPTOR-LIKE SERINE_THREONINE-PROTEIN KINASE"/>
    <property type="match status" value="1"/>
</dbReference>
<dbReference type="Proteomes" id="UP001172457">
    <property type="component" value="Chromosome 2"/>
</dbReference>
<dbReference type="InterPro" id="IPR036426">
    <property type="entry name" value="Bulb-type_lectin_dom_sf"/>
</dbReference>
<organism evidence="2 3">
    <name type="scientific">Centaurea solstitialis</name>
    <name type="common">yellow star-thistle</name>
    <dbReference type="NCBI Taxonomy" id="347529"/>
    <lineage>
        <taxon>Eukaryota</taxon>
        <taxon>Viridiplantae</taxon>
        <taxon>Streptophyta</taxon>
        <taxon>Embryophyta</taxon>
        <taxon>Tracheophyta</taxon>
        <taxon>Spermatophyta</taxon>
        <taxon>Magnoliopsida</taxon>
        <taxon>eudicotyledons</taxon>
        <taxon>Gunneridae</taxon>
        <taxon>Pentapetalae</taxon>
        <taxon>asterids</taxon>
        <taxon>campanulids</taxon>
        <taxon>Asterales</taxon>
        <taxon>Asteraceae</taxon>
        <taxon>Carduoideae</taxon>
        <taxon>Cardueae</taxon>
        <taxon>Centaureinae</taxon>
        <taxon>Centaurea</taxon>
    </lineage>
</organism>
<evidence type="ECO:0000256" key="1">
    <source>
        <dbReference type="ARBA" id="ARBA00022729"/>
    </source>
</evidence>